<reference evidence="1" key="1">
    <citation type="journal article" date="2020" name="Stud. Mycol.">
        <title>101 Dothideomycetes genomes: a test case for predicting lifestyles and emergence of pathogens.</title>
        <authorList>
            <person name="Haridas S."/>
            <person name="Albert R."/>
            <person name="Binder M."/>
            <person name="Bloem J."/>
            <person name="Labutti K."/>
            <person name="Salamov A."/>
            <person name="Andreopoulos B."/>
            <person name="Baker S."/>
            <person name="Barry K."/>
            <person name="Bills G."/>
            <person name="Bluhm B."/>
            <person name="Cannon C."/>
            <person name="Castanera R."/>
            <person name="Culley D."/>
            <person name="Daum C."/>
            <person name="Ezra D."/>
            <person name="Gonzalez J."/>
            <person name="Henrissat B."/>
            <person name="Kuo A."/>
            <person name="Liang C."/>
            <person name="Lipzen A."/>
            <person name="Lutzoni F."/>
            <person name="Magnuson J."/>
            <person name="Mondo S."/>
            <person name="Nolan M."/>
            <person name="Ohm R."/>
            <person name="Pangilinan J."/>
            <person name="Park H.-J."/>
            <person name="Ramirez L."/>
            <person name="Alfaro M."/>
            <person name="Sun H."/>
            <person name="Tritt A."/>
            <person name="Yoshinaga Y."/>
            <person name="Zwiers L.-H."/>
            <person name="Turgeon B."/>
            <person name="Goodwin S."/>
            <person name="Spatafora J."/>
            <person name="Crous P."/>
            <person name="Grigoriev I."/>
        </authorList>
    </citation>
    <scope>NUCLEOTIDE SEQUENCE</scope>
    <source>
        <strain evidence="1">CBS 675.92</strain>
    </source>
</reference>
<protein>
    <recommendedName>
        <fullName evidence="3">FAD/NAD(P)-binding domain-containing protein</fullName>
    </recommendedName>
</protein>
<dbReference type="InterPro" id="IPR036188">
    <property type="entry name" value="FAD/NAD-bd_sf"/>
</dbReference>
<feature type="non-terminal residue" evidence="1">
    <location>
        <position position="1"/>
    </location>
</feature>
<dbReference type="SUPFAM" id="SSF51905">
    <property type="entry name" value="FAD/NAD(P)-binding domain"/>
    <property type="match status" value="1"/>
</dbReference>
<evidence type="ECO:0000313" key="2">
    <source>
        <dbReference type="Proteomes" id="UP000800035"/>
    </source>
</evidence>
<gene>
    <name evidence="1" type="ORF">CC80DRAFT_427527</name>
</gene>
<dbReference type="OrthoDB" id="10260355at2759"/>
<proteinExistence type="predicted"/>
<sequence>GSDRIETFFVHQPATKVNKGLVGQLGLETNVRGDIVTRMPFYQTNVSGVFAAGDSASPFKMIPNAIFQGSNAGAGIARELPRRVTGHMVIWSTGFIKVS</sequence>
<keyword evidence="2" id="KW-1185">Reference proteome</keyword>
<dbReference type="EMBL" id="ML977028">
    <property type="protein sequence ID" value="KAF1950199.1"/>
    <property type="molecule type" value="Genomic_DNA"/>
</dbReference>
<dbReference type="Proteomes" id="UP000800035">
    <property type="component" value="Unassembled WGS sequence"/>
</dbReference>
<accession>A0A6A5TEL3</accession>
<evidence type="ECO:0008006" key="3">
    <source>
        <dbReference type="Google" id="ProtNLM"/>
    </source>
</evidence>
<organism evidence="1 2">
    <name type="scientific">Byssothecium circinans</name>
    <dbReference type="NCBI Taxonomy" id="147558"/>
    <lineage>
        <taxon>Eukaryota</taxon>
        <taxon>Fungi</taxon>
        <taxon>Dikarya</taxon>
        <taxon>Ascomycota</taxon>
        <taxon>Pezizomycotina</taxon>
        <taxon>Dothideomycetes</taxon>
        <taxon>Pleosporomycetidae</taxon>
        <taxon>Pleosporales</taxon>
        <taxon>Massarineae</taxon>
        <taxon>Massarinaceae</taxon>
        <taxon>Byssothecium</taxon>
    </lineage>
</organism>
<evidence type="ECO:0000313" key="1">
    <source>
        <dbReference type="EMBL" id="KAF1950199.1"/>
    </source>
</evidence>
<dbReference type="AlphaFoldDB" id="A0A6A5TEL3"/>
<dbReference type="Gene3D" id="3.50.50.60">
    <property type="entry name" value="FAD/NAD(P)-binding domain"/>
    <property type="match status" value="1"/>
</dbReference>
<name>A0A6A5TEL3_9PLEO</name>